<dbReference type="STRING" id="225164.V4BCQ3"/>
<dbReference type="InterPro" id="IPR003018">
    <property type="entry name" value="GAF"/>
</dbReference>
<dbReference type="AlphaFoldDB" id="V4BCQ3"/>
<dbReference type="RefSeq" id="XP_009044036.1">
    <property type="nucleotide sequence ID" value="XM_009045788.1"/>
</dbReference>
<dbReference type="SUPFAM" id="SSF55781">
    <property type="entry name" value="GAF domain-like"/>
    <property type="match status" value="2"/>
</dbReference>
<gene>
    <name evidence="3" type="ORF">LOTGIDRAFT_228056</name>
</gene>
<dbReference type="GeneID" id="20247522"/>
<proteinExistence type="predicted"/>
<sequence length="416" mass="46746">MSSPARQMNSRRLPPLPGKGGKKVGRSRLPVSSQQPKSYHKVPDMIITGYSPIPSAHTENQSPFFNQGSSWSIHDLNRDALFHYLNQNPEVLNSYVLSQVSEERIEKWYLVKKSKHTHHIIESSTESFRINGDSYHPSENFNHISKCKSQIQSTKGKVAKVLSKDISHPNGRHIALTELANCVVKAVHADGSNLHCVDSTTQELILIESGKPVNNKREKISEKKTLATEVAFKKETIRVKDVVLDERLPYGLGSTSNDSYSMLALPIMDEGSNVLGVLEIFRNSKHGQFTEGEEEVVSSLLLWSDLMIDYSEITGTILAWGGLLLQYAEIHSIMTKQRKLHEFLLTVTKCIFQDIVSMDGVIMKIMNYAQKLVSADRASLFLVDSQRHELYARIFDIGNGTSPSSNVQQREIRSGR</sequence>
<feature type="compositionally biased region" description="Polar residues" evidence="1">
    <location>
        <begin position="1"/>
        <end position="10"/>
    </location>
</feature>
<feature type="domain" description="GAF" evidence="2">
    <location>
        <begin position="188"/>
        <end position="300"/>
    </location>
</feature>
<dbReference type="Gene3D" id="3.30.450.40">
    <property type="match status" value="2"/>
</dbReference>
<dbReference type="Pfam" id="PF13185">
    <property type="entry name" value="GAF_2"/>
    <property type="match status" value="1"/>
</dbReference>
<organism evidence="3 4">
    <name type="scientific">Lottia gigantea</name>
    <name type="common">Giant owl limpet</name>
    <dbReference type="NCBI Taxonomy" id="225164"/>
    <lineage>
        <taxon>Eukaryota</taxon>
        <taxon>Metazoa</taxon>
        <taxon>Spiralia</taxon>
        <taxon>Lophotrochozoa</taxon>
        <taxon>Mollusca</taxon>
        <taxon>Gastropoda</taxon>
        <taxon>Patellogastropoda</taxon>
        <taxon>Lottioidea</taxon>
        <taxon>Lottiidae</taxon>
        <taxon>Lottia</taxon>
    </lineage>
</organism>
<accession>V4BCQ3</accession>
<dbReference type="HOGENOM" id="CLU_661037_0_0_1"/>
<protein>
    <recommendedName>
        <fullName evidence="2">GAF domain-containing protein</fullName>
    </recommendedName>
</protein>
<dbReference type="KEGG" id="lgi:LOTGIDRAFT_228056"/>
<evidence type="ECO:0000313" key="3">
    <source>
        <dbReference type="EMBL" id="ESP05491.1"/>
    </source>
</evidence>
<evidence type="ECO:0000259" key="2">
    <source>
        <dbReference type="Pfam" id="PF13185"/>
    </source>
</evidence>
<evidence type="ECO:0000256" key="1">
    <source>
        <dbReference type="SAM" id="MobiDB-lite"/>
    </source>
</evidence>
<keyword evidence="4" id="KW-1185">Reference proteome</keyword>
<dbReference type="CTD" id="20247522"/>
<dbReference type="OMA" id="WAAESHA"/>
<name>V4BCQ3_LOTGI</name>
<dbReference type="EMBL" id="KB199650">
    <property type="protein sequence ID" value="ESP05491.1"/>
    <property type="molecule type" value="Genomic_DNA"/>
</dbReference>
<reference evidence="3 4" key="1">
    <citation type="journal article" date="2013" name="Nature">
        <title>Insights into bilaterian evolution from three spiralian genomes.</title>
        <authorList>
            <person name="Simakov O."/>
            <person name="Marletaz F."/>
            <person name="Cho S.J."/>
            <person name="Edsinger-Gonzales E."/>
            <person name="Havlak P."/>
            <person name="Hellsten U."/>
            <person name="Kuo D.H."/>
            <person name="Larsson T."/>
            <person name="Lv J."/>
            <person name="Arendt D."/>
            <person name="Savage R."/>
            <person name="Osoegawa K."/>
            <person name="de Jong P."/>
            <person name="Grimwood J."/>
            <person name="Chapman J.A."/>
            <person name="Shapiro H."/>
            <person name="Aerts A."/>
            <person name="Otillar R.P."/>
            <person name="Terry A.Y."/>
            <person name="Boore J.L."/>
            <person name="Grigoriev I.V."/>
            <person name="Lindberg D.R."/>
            <person name="Seaver E.C."/>
            <person name="Weisblat D.A."/>
            <person name="Putnam N.H."/>
            <person name="Rokhsar D.S."/>
        </authorList>
    </citation>
    <scope>NUCLEOTIDE SEQUENCE [LARGE SCALE GENOMIC DNA]</scope>
</reference>
<feature type="region of interest" description="Disordered" evidence="1">
    <location>
        <begin position="1"/>
        <end position="38"/>
    </location>
</feature>
<evidence type="ECO:0000313" key="4">
    <source>
        <dbReference type="Proteomes" id="UP000030746"/>
    </source>
</evidence>
<dbReference type="Proteomes" id="UP000030746">
    <property type="component" value="Unassembled WGS sequence"/>
</dbReference>
<dbReference type="InterPro" id="IPR029016">
    <property type="entry name" value="GAF-like_dom_sf"/>
</dbReference>
<dbReference type="OrthoDB" id="295473at2759"/>